<dbReference type="Proteomes" id="UP000469943">
    <property type="component" value="Unassembled WGS sequence"/>
</dbReference>
<dbReference type="GO" id="GO:0006526">
    <property type="term" value="P:L-arginine biosynthetic process"/>
    <property type="evidence" value="ECO:0007669"/>
    <property type="project" value="TreeGrafter"/>
</dbReference>
<dbReference type="AlphaFoldDB" id="A0A7K3TB04"/>
<dbReference type="EC" id="3.5.1.18" evidence="3"/>
<dbReference type="GO" id="GO:0009089">
    <property type="term" value="P:lysine biosynthetic process via diaminopimelate"/>
    <property type="evidence" value="ECO:0007669"/>
    <property type="project" value="UniProtKB-UniRule"/>
</dbReference>
<keyword evidence="2 5" id="KW-0378">Hydrolase</keyword>
<evidence type="ECO:0000256" key="3">
    <source>
        <dbReference type="NCBIfam" id="TIGR01900"/>
    </source>
</evidence>
<evidence type="ECO:0000256" key="1">
    <source>
        <dbReference type="ARBA" id="ARBA00022723"/>
    </source>
</evidence>
<dbReference type="GO" id="GO:0009014">
    <property type="term" value="F:succinyl-diaminopimelate desuccinylase activity"/>
    <property type="evidence" value="ECO:0007669"/>
    <property type="project" value="UniProtKB-UniRule"/>
</dbReference>
<dbReference type="Pfam" id="PF01546">
    <property type="entry name" value="Peptidase_M20"/>
    <property type="match status" value="1"/>
</dbReference>
<accession>A0A7K3TB04</accession>
<dbReference type="EMBL" id="WHZX01000003">
    <property type="protein sequence ID" value="NEG71662.1"/>
    <property type="molecule type" value="Genomic_DNA"/>
</dbReference>
<protein>
    <recommendedName>
        <fullName evidence="3">Succinyl-diaminopimelate desuccinylase</fullName>
        <ecNumber evidence="3">3.5.1.18</ecNumber>
    </recommendedName>
</protein>
<organism evidence="5 6">
    <name type="scientific">Bifidobacterium ramosum</name>
    <dbReference type="NCBI Taxonomy" id="1798158"/>
    <lineage>
        <taxon>Bacteria</taxon>
        <taxon>Bacillati</taxon>
        <taxon>Actinomycetota</taxon>
        <taxon>Actinomycetes</taxon>
        <taxon>Bifidobacteriales</taxon>
        <taxon>Bifidobacteriaceae</taxon>
        <taxon>Bifidobacterium</taxon>
    </lineage>
</organism>
<dbReference type="InterPro" id="IPR002933">
    <property type="entry name" value="Peptidase_M20"/>
</dbReference>
<dbReference type="InterPro" id="IPR010174">
    <property type="entry name" value="Succinyl-DAP_deSuclase_DapE"/>
</dbReference>
<evidence type="ECO:0000256" key="2">
    <source>
        <dbReference type="ARBA" id="ARBA00022801"/>
    </source>
</evidence>
<dbReference type="Pfam" id="PF07687">
    <property type="entry name" value="M20_dimer"/>
    <property type="match status" value="1"/>
</dbReference>
<keyword evidence="1" id="KW-0479">Metal-binding</keyword>
<dbReference type="InterPro" id="IPR036264">
    <property type="entry name" value="Bact_exopeptidase_dim_dom"/>
</dbReference>
<sequence>MRRMTNELARQTATAIGFDRAATREQALAALLAQIMGAYSVSDDEGPLADAVETFLRAQPHLTVHRHGDTVVASTSFGKPQRVILAGHIDTVPVIDNFPPRWLEPGDPLIREDVAAAHPGERVLWGRGATDMKASDAVMLYLAAVLNGGGDGRDGGANRGVDPNYDLTYVFYDHEEVAAEKNGLRKVVEAHPDWITGDFAIIGEPTDCGIEGGCNGTMRFDVVTHGVAAHSARAWMGENAIHKAAEVLRRLAAYEPADVPVDGLVYREGVNATLISGGKGTNVIPDECRVHVNYRFAPDKTIAEAKALMMGSDCGAELGNGEHMATGGMFAGFGIEMKDESPSARPGMDSPLAASLARLVRERTGREPLAKLGWTDVARFAILGIPAVNLGAGSPLLAHKHDEQLPESELALLADILEEWLIGVE</sequence>
<dbReference type="InterPro" id="IPR011650">
    <property type="entry name" value="Peptidase_M20_dimer"/>
</dbReference>
<dbReference type="PANTHER" id="PTHR43808">
    <property type="entry name" value="ACETYLORNITHINE DEACETYLASE"/>
    <property type="match status" value="1"/>
</dbReference>
<dbReference type="InterPro" id="IPR050072">
    <property type="entry name" value="Peptidase_M20A"/>
</dbReference>
<dbReference type="GO" id="GO:0008777">
    <property type="term" value="F:acetylornithine deacetylase activity"/>
    <property type="evidence" value="ECO:0007669"/>
    <property type="project" value="TreeGrafter"/>
</dbReference>
<dbReference type="SUPFAM" id="SSF53187">
    <property type="entry name" value="Zn-dependent exopeptidases"/>
    <property type="match status" value="1"/>
</dbReference>
<dbReference type="NCBIfam" id="TIGR01900">
    <property type="entry name" value="dapE-gram_pos"/>
    <property type="match status" value="1"/>
</dbReference>
<dbReference type="Gene3D" id="3.40.630.10">
    <property type="entry name" value="Zn peptidases"/>
    <property type="match status" value="1"/>
</dbReference>
<proteinExistence type="predicted"/>
<reference evidence="5 6" key="1">
    <citation type="submission" date="2019-10" db="EMBL/GenBank/DDBJ databases">
        <title>Bifidobacterium from non-human primates.</title>
        <authorList>
            <person name="Modesto M."/>
        </authorList>
    </citation>
    <scope>NUCLEOTIDE SEQUENCE [LARGE SCALE GENOMIC DNA]</scope>
    <source>
        <strain evidence="5 6">TREM</strain>
    </source>
</reference>
<dbReference type="PANTHER" id="PTHR43808:SF31">
    <property type="entry name" value="N-ACETYL-L-CITRULLINE DEACETYLASE"/>
    <property type="match status" value="1"/>
</dbReference>
<gene>
    <name evidence="5" type="ORF">GFD24_05420</name>
</gene>
<dbReference type="OrthoDB" id="7055905at2"/>
<dbReference type="SUPFAM" id="SSF55031">
    <property type="entry name" value="Bacterial exopeptidase dimerisation domain"/>
    <property type="match status" value="1"/>
</dbReference>
<evidence type="ECO:0000313" key="5">
    <source>
        <dbReference type="EMBL" id="NEG71662.1"/>
    </source>
</evidence>
<evidence type="ECO:0000259" key="4">
    <source>
        <dbReference type="Pfam" id="PF07687"/>
    </source>
</evidence>
<dbReference type="Gene3D" id="3.30.70.360">
    <property type="match status" value="1"/>
</dbReference>
<feature type="domain" description="Peptidase M20 dimerisation" evidence="4">
    <location>
        <begin position="216"/>
        <end position="308"/>
    </location>
</feature>
<comment type="caution">
    <text evidence="5">The sequence shown here is derived from an EMBL/GenBank/DDBJ whole genome shotgun (WGS) entry which is preliminary data.</text>
</comment>
<name>A0A7K3TB04_9BIFI</name>
<dbReference type="GO" id="GO:0046872">
    <property type="term" value="F:metal ion binding"/>
    <property type="evidence" value="ECO:0007669"/>
    <property type="project" value="UniProtKB-KW"/>
</dbReference>
<evidence type="ECO:0000313" key="6">
    <source>
        <dbReference type="Proteomes" id="UP000469943"/>
    </source>
</evidence>